<reference evidence="1 2" key="1">
    <citation type="submission" date="2024-03" db="EMBL/GenBank/DDBJ databases">
        <authorList>
            <person name="Jo J.-H."/>
        </authorList>
    </citation>
    <scope>NUCLEOTIDE SEQUENCE [LARGE SCALE GENOMIC DNA]</scope>
    <source>
        <strain evidence="1 2">AS3R-12</strain>
    </source>
</reference>
<name>A0ABU8SCE8_9SPHN</name>
<evidence type="ECO:0000313" key="1">
    <source>
        <dbReference type="EMBL" id="MEJ6011644.1"/>
    </source>
</evidence>
<evidence type="ECO:0000313" key="2">
    <source>
        <dbReference type="Proteomes" id="UP001379235"/>
    </source>
</evidence>
<protein>
    <recommendedName>
        <fullName evidence="3">PilZ domain-containing protein</fullName>
    </recommendedName>
</protein>
<keyword evidence="2" id="KW-1185">Reference proteome</keyword>
<gene>
    <name evidence="1" type="ORF">WG900_17150</name>
</gene>
<sequence length="93" mass="10234">MPARLRLPGGPGEPVMVTDLSEHGFRLECWGMQVSCGDSVILRPQGLESVCGTIRWIKGPKIDLAFSRPLLGPVVEHLAHQHRPEIADLRMVA</sequence>
<organism evidence="1 2">
    <name type="scientific">Novosphingobium aquae</name>
    <dbReference type="NCBI Taxonomy" id="3133435"/>
    <lineage>
        <taxon>Bacteria</taxon>
        <taxon>Pseudomonadati</taxon>
        <taxon>Pseudomonadota</taxon>
        <taxon>Alphaproteobacteria</taxon>
        <taxon>Sphingomonadales</taxon>
        <taxon>Sphingomonadaceae</taxon>
        <taxon>Novosphingobium</taxon>
    </lineage>
</organism>
<comment type="caution">
    <text evidence="1">The sequence shown here is derived from an EMBL/GenBank/DDBJ whole genome shotgun (WGS) entry which is preliminary data.</text>
</comment>
<dbReference type="Proteomes" id="UP001379235">
    <property type="component" value="Unassembled WGS sequence"/>
</dbReference>
<dbReference type="RefSeq" id="WP_339969090.1">
    <property type="nucleotide sequence ID" value="NZ_JBBHJY010000010.1"/>
</dbReference>
<evidence type="ECO:0008006" key="3">
    <source>
        <dbReference type="Google" id="ProtNLM"/>
    </source>
</evidence>
<dbReference type="EMBL" id="JBBHJY010000010">
    <property type="protein sequence ID" value="MEJ6011644.1"/>
    <property type="molecule type" value="Genomic_DNA"/>
</dbReference>
<proteinExistence type="predicted"/>
<accession>A0ABU8SCE8</accession>